<evidence type="ECO:0000313" key="3">
    <source>
        <dbReference type="Proteomes" id="UP000243217"/>
    </source>
</evidence>
<evidence type="ECO:0000256" key="1">
    <source>
        <dbReference type="SAM" id="MobiDB-lite"/>
    </source>
</evidence>
<comment type="caution">
    <text evidence="2">The sequence shown here is derived from an EMBL/GenBank/DDBJ whole genome shotgun (WGS) entry which is preliminary data.</text>
</comment>
<proteinExistence type="predicted"/>
<dbReference type="AlphaFoldDB" id="A0A1V9ZUY3"/>
<organism evidence="2 3">
    <name type="scientific">Thraustotheca clavata</name>
    <dbReference type="NCBI Taxonomy" id="74557"/>
    <lineage>
        <taxon>Eukaryota</taxon>
        <taxon>Sar</taxon>
        <taxon>Stramenopiles</taxon>
        <taxon>Oomycota</taxon>
        <taxon>Saprolegniomycetes</taxon>
        <taxon>Saprolegniales</taxon>
        <taxon>Achlyaceae</taxon>
        <taxon>Thraustotheca</taxon>
    </lineage>
</organism>
<reference evidence="2 3" key="1">
    <citation type="journal article" date="2014" name="Genome Biol. Evol.">
        <title>The secreted proteins of Achlya hypogyna and Thraustotheca clavata identify the ancestral oomycete secretome and reveal gene acquisitions by horizontal gene transfer.</title>
        <authorList>
            <person name="Misner I."/>
            <person name="Blouin N."/>
            <person name="Leonard G."/>
            <person name="Richards T.A."/>
            <person name="Lane C.E."/>
        </authorList>
    </citation>
    <scope>NUCLEOTIDE SEQUENCE [LARGE SCALE GENOMIC DNA]</scope>
    <source>
        <strain evidence="2 3">ATCC 34112</strain>
    </source>
</reference>
<keyword evidence="3" id="KW-1185">Reference proteome</keyword>
<feature type="region of interest" description="Disordered" evidence="1">
    <location>
        <begin position="70"/>
        <end position="97"/>
    </location>
</feature>
<gene>
    <name evidence="2" type="ORF">THRCLA_05736</name>
</gene>
<dbReference type="Proteomes" id="UP000243217">
    <property type="component" value="Unassembled WGS sequence"/>
</dbReference>
<accession>A0A1V9ZUY3</accession>
<evidence type="ECO:0000313" key="2">
    <source>
        <dbReference type="EMBL" id="OQS01817.1"/>
    </source>
</evidence>
<name>A0A1V9ZUY3_9STRA</name>
<protein>
    <submittedName>
        <fullName evidence="2">Uncharacterized protein</fullName>
    </submittedName>
</protein>
<sequence length="352" mass="39445">MGLQSTHLTRPKAARQHGHALFALARHCSGSCAPNYGTTMAKHDEQVHPGSEDHSGCSTSILAQQNMGLSSHMRPECPPHSFQAPSPVSHPPAAPHGQTAPIWQSLVIRQFSRAMGHLYRPTHPFDFLLYYPNKNSKWLHLWELHPQWLHVWTQWAAIPMKEHVPVPPRLEVLLDMPIWLTKYAPMLDNSNECVANLVNSPQLRRWCMFGIANGLYCLHDFLRINGRWPTRASFMAAMSSGNPEARLELGPTGSIQLAIPNRAATLYTHLTKTYHRLIHMHLHAESHQPARQILPTPAATPPCSSVAFLPLLNDGPKCTSVLSPTMHQPAMFLTPWPLLYVTLLMPFQSTCG</sequence>
<dbReference type="STRING" id="74557.A0A1V9ZUY3"/>
<dbReference type="EMBL" id="JNBS01001428">
    <property type="protein sequence ID" value="OQS01817.1"/>
    <property type="molecule type" value="Genomic_DNA"/>
</dbReference>